<dbReference type="SUPFAM" id="SSF55729">
    <property type="entry name" value="Acyl-CoA N-acyltransferases (Nat)"/>
    <property type="match status" value="1"/>
</dbReference>
<name>A0ABN2DU26_9ACTN</name>
<keyword evidence="2" id="KW-0012">Acyltransferase</keyword>
<comment type="caution">
    <text evidence="4">The sequence shown here is derived from an EMBL/GenBank/DDBJ whole genome shotgun (WGS) entry which is preliminary data.</text>
</comment>
<protein>
    <submittedName>
        <fullName evidence="4">GNAT family N-acetyltransferase</fullName>
    </submittedName>
</protein>
<sequence>MPDQQIRTRPARLDDADQVWPLAHAFATSFTPEHAAFNTAWPQLVDVPGTLLLVAETPEGNIVGYLLASTHLTFLANGRVAWIEELMVDEFHRGSGIGRLLIAHAEDWATSEGAAYVSLASRRAGPFYQTLNYEDSAVFFKKNLH</sequence>
<dbReference type="InterPro" id="IPR016181">
    <property type="entry name" value="Acyl_CoA_acyltransferase"/>
</dbReference>
<keyword evidence="5" id="KW-1185">Reference proteome</keyword>
<feature type="domain" description="N-acetyltransferase" evidence="3">
    <location>
        <begin position="6"/>
        <end position="145"/>
    </location>
</feature>
<proteinExistence type="predicted"/>
<dbReference type="PROSITE" id="PS51186">
    <property type="entry name" value="GNAT"/>
    <property type="match status" value="1"/>
</dbReference>
<dbReference type="RefSeq" id="WP_344192560.1">
    <property type="nucleotide sequence ID" value="NZ_BAAAND010000006.1"/>
</dbReference>
<evidence type="ECO:0000256" key="1">
    <source>
        <dbReference type="ARBA" id="ARBA00022679"/>
    </source>
</evidence>
<evidence type="ECO:0000313" key="5">
    <source>
        <dbReference type="Proteomes" id="UP001500190"/>
    </source>
</evidence>
<dbReference type="Gene3D" id="3.40.630.30">
    <property type="match status" value="1"/>
</dbReference>
<dbReference type="InterPro" id="IPR000182">
    <property type="entry name" value="GNAT_dom"/>
</dbReference>
<dbReference type="PANTHER" id="PTHR43877:SF1">
    <property type="entry name" value="ACETYLTRANSFERASE"/>
    <property type="match status" value="1"/>
</dbReference>
<evidence type="ECO:0000256" key="2">
    <source>
        <dbReference type="ARBA" id="ARBA00023315"/>
    </source>
</evidence>
<evidence type="ECO:0000313" key="4">
    <source>
        <dbReference type="EMBL" id="GAA1586697.1"/>
    </source>
</evidence>
<gene>
    <name evidence="4" type="ORF">GCM10009742_35850</name>
</gene>
<evidence type="ECO:0000259" key="3">
    <source>
        <dbReference type="PROSITE" id="PS51186"/>
    </source>
</evidence>
<dbReference type="Proteomes" id="UP001500190">
    <property type="component" value="Unassembled WGS sequence"/>
</dbReference>
<dbReference type="InterPro" id="IPR050832">
    <property type="entry name" value="Bact_Acetyltransf"/>
</dbReference>
<dbReference type="EMBL" id="BAAAND010000006">
    <property type="protein sequence ID" value="GAA1586697.1"/>
    <property type="molecule type" value="Genomic_DNA"/>
</dbReference>
<accession>A0ABN2DU26</accession>
<organism evidence="4 5">
    <name type="scientific">Kribbella karoonensis</name>
    <dbReference type="NCBI Taxonomy" id="324851"/>
    <lineage>
        <taxon>Bacteria</taxon>
        <taxon>Bacillati</taxon>
        <taxon>Actinomycetota</taxon>
        <taxon>Actinomycetes</taxon>
        <taxon>Propionibacteriales</taxon>
        <taxon>Kribbellaceae</taxon>
        <taxon>Kribbella</taxon>
    </lineage>
</organism>
<dbReference type="CDD" id="cd04301">
    <property type="entry name" value="NAT_SF"/>
    <property type="match status" value="1"/>
</dbReference>
<dbReference type="Pfam" id="PF00583">
    <property type="entry name" value="Acetyltransf_1"/>
    <property type="match status" value="1"/>
</dbReference>
<dbReference type="PANTHER" id="PTHR43877">
    <property type="entry name" value="AMINOALKYLPHOSPHONATE N-ACETYLTRANSFERASE-RELATED-RELATED"/>
    <property type="match status" value="1"/>
</dbReference>
<keyword evidence="1" id="KW-0808">Transferase</keyword>
<reference evidence="4 5" key="1">
    <citation type="journal article" date="2019" name="Int. J. Syst. Evol. Microbiol.">
        <title>The Global Catalogue of Microorganisms (GCM) 10K type strain sequencing project: providing services to taxonomists for standard genome sequencing and annotation.</title>
        <authorList>
            <consortium name="The Broad Institute Genomics Platform"/>
            <consortium name="The Broad Institute Genome Sequencing Center for Infectious Disease"/>
            <person name="Wu L."/>
            <person name="Ma J."/>
        </authorList>
    </citation>
    <scope>NUCLEOTIDE SEQUENCE [LARGE SCALE GENOMIC DNA]</scope>
    <source>
        <strain evidence="4 5">JCM 14304</strain>
    </source>
</reference>